<evidence type="ECO:0000313" key="4">
    <source>
        <dbReference type="Proteomes" id="UP001500523"/>
    </source>
</evidence>
<comment type="caution">
    <text evidence="3">The sequence shown here is derived from an EMBL/GenBank/DDBJ whole genome shotgun (WGS) entry which is preliminary data.</text>
</comment>
<dbReference type="SUPFAM" id="SSF52540">
    <property type="entry name" value="P-loop containing nucleoside triphosphate hydrolases"/>
    <property type="match status" value="1"/>
</dbReference>
<evidence type="ECO:0000259" key="2">
    <source>
        <dbReference type="Pfam" id="PF13476"/>
    </source>
</evidence>
<protein>
    <submittedName>
        <fullName evidence="3">DUF3732 domain-containing protein</fullName>
    </submittedName>
</protein>
<gene>
    <name evidence="3" type="ORF">GCM10022268_30570</name>
</gene>
<dbReference type="Gene3D" id="3.40.50.300">
    <property type="entry name" value="P-loop containing nucleotide triphosphate hydrolases"/>
    <property type="match status" value="1"/>
</dbReference>
<dbReference type="InterPro" id="IPR022205">
    <property type="entry name" value="DUF3732"/>
</dbReference>
<accession>A0ABP7EKI3</accession>
<dbReference type="Pfam" id="PF13476">
    <property type="entry name" value="AAA_23"/>
    <property type="match status" value="1"/>
</dbReference>
<feature type="domain" description="Rad50/SbcC-type AAA" evidence="2">
    <location>
        <begin position="21"/>
        <end position="58"/>
    </location>
</feature>
<organism evidence="3 4">
    <name type="scientific">Sphingomonas cynarae</name>
    <dbReference type="NCBI Taxonomy" id="930197"/>
    <lineage>
        <taxon>Bacteria</taxon>
        <taxon>Pseudomonadati</taxon>
        <taxon>Pseudomonadota</taxon>
        <taxon>Alphaproteobacteria</taxon>
        <taxon>Sphingomonadales</taxon>
        <taxon>Sphingomonadaceae</taxon>
        <taxon>Sphingomonas</taxon>
    </lineage>
</organism>
<dbReference type="InterPro" id="IPR027417">
    <property type="entry name" value="P-loop_NTPase"/>
</dbReference>
<proteinExistence type="predicted"/>
<dbReference type="RefSeq" id="WP_344694254.1">
    <property type="nucleotide sequence ID" value="NZ_BAABBF010000008.1"/>
</dbReference>
<evidence type="ECO:0000256" key="1">
    <source>
        <dbReference type="SAM" id="Coils"/>
    </source>
</evidence>
<dbReference type="InterPro" id="IPR038729">
    <property type="entry name" value="Rad50/SbcC_AAA"/>
</dbReference>
<name>A0ABP7EKI3_9SPHN</name>
<reference evidence="4" key="1">
    <citation type="journal article" date="2019" name="Int. J. Syst. Evol. Microbiol.">
        <title>The Global Catalogue of Microorganisms (GCM) 10K type strain sequencing project: providing services to taxonomists for standard genome sequencing and annotation.</title>
        <authorList>
            <consortium name="The Broad Institute Genomics Platform"/>
            <consortium name="The Broad Institute Genome Sequencing Center for Infectious Disease"/>
            <person name="Wu L."/>
            <person name="Ma J."/>
        </authorList>
    </citation>
    <scope>NUCLEOTIDE SEQUENCE [LARGE SCALE GENOMIC DNA]</scope>
    <source>
        <strain evidence="4">JCM 17498</strain>
    </source>
</reference>
<dbReference type="EMBL" id="BAABBF010000008">
    <property type="protein sequence ID" value="GAA3720173.1"/>
    <property type="molecule type" value="Genomic_DNA"/>
</dbReference>
<evidence type="ECO:0000313" key="3">
    <source>
        <dbReference type="EMBL" id="GAA3720173.1"/>
    </source>
</evidence>
<dbReference type="Proteomes" id="UP001500523">
    <property type="component" value="Unassembled WGS sequence"/>
</dbReference>
<keyword evidence="4" id="KW-1185">Reference proteome</keyword>
<feature type="coiled-coil region" evidence="1">
    <location>
        <begin position="198"/>
        <end position="225"/>
    </location>
</feature>
<sequence>MTRWNVLEIALYGVGDRRRIITFMPDTVNIITGASGTGKSAIIDAIDYCLGSSSCGLPFYVREHATAVAVLWGLGDQHMIVGRRIPRAGKGTEQMFVRSGRKLTLPATGDRLEGATNRDTARTMIERAFGIGDIENPALKDVSKKGRATVRDITPYVFLSADVIISRSNLLHDMNRVEKARDIKATMPFFLGATDQESILAERRLRQLQVGLDRLERDAKLKERSKGKTAERSMALLSQAADIGLAEAPTPDATDQALFSQLYAVTQTDALAVTIREGDDLAVLEVERRGLVRELQAMRERRRSLVLAMREMSGYESAVSGQAHKLGLVKHLKLSDGRCPVCESTNEAGRAAADQIRTSLEVVDHEVLAVDRLRPELADEQIRLDASLAEQTRRLREVEAQITAVIRQRDASGAAATLAHQRALVLGRVHQFLEMTTQDVESVPTNIASLQAEIAALRDRVDPEAKQERLRDAEIVIGNYATEMLSELPSEMPVFRSRLLFQATPKVTIIEPIRRAALALSEIGSDQNYLAIHLALAFSLQKHLADVDAPVPGLIVVDQISRPYYPEGGDEKSLGEMAKDTDRSAMRRIVRFLFDETNRQAGLQVILIEHAFINDDEDYVKAVRGRWTLQTNEKLIPPGWPSRT</sequence>
<keyword evidence="1" id="KW-0175">Coiled coil</keyword>
<dbReference type="Pfam" id="PF12532">
    <property type="entry name" value="DUF3732"/>
    <property type="match status" value="1"/>
</dbReference>